<keyword evidence="1" id="KW-0732">Signal</keyword>
<feature type="chain" id="PRO_5046479514" evidence="1">
    <location>
        <begin position="21"/>
        <end position="215"/>
    </location>
</feature>
<dbReference type="InterPro" id="IPR025665">
    <property type="entry name" value="Beta-barrel_OMP_2"/>
</dbReference>
<dbReference type="EMBL" id="JBHTKY010000035">
    <property type="protein sequence ID" value="MFD1167270.1"/>
    <property type="molecule type" value="Genomic_DNA"/>
</dbReference>
<dbReference type="RefSeq" id="WP_380898505.1">
    <property type="nucleotide sequence ID" value="NZ_JBHTKY010000035.1"/>
</dbReference>
<keyword evidence="4" id="KW-1185">Reference proteome</keyword>
<gene>
    <name evidence="3" type="ORF">ACFQ2C_16845</name>
</gene>
<reference evidence="4" key="1">
    <citation type="journal article" date="2019" name="Int. J. Syst. Evol. Microbiol.">
        <title>The Global Catalogue of Microorganisms (GCM) 10K type strain sequencing project: providing services to taxonomists for standard genome sequencing and annotation.</title>
        <authorList>
            <consortium name="The Broad Institute Genomics Platform"/>
            <consortium name="The Broad Institute Genome Sequencing Center for Infectious Disease"/>
            <person name="Wu L."/>
            <person name="Ma J."/>
        </authorList>
    </citation>
    <scope>NUCLEOTIDE SEQUENCE [LARGE SCALE GENOMIC DNA]</scope>
    <source>
        <strain evidence="4">CCUG 52468</strain>
    </source>
</reference>
<dbReference type="Pfam" id="PF13568">
    <property type="entry name" value="OMP_b-brl_2"/>
    <property type="match status" value="1"/>
</dbReference>
<name>A0ABW3RPW8_9SPHI</name>
<evidence type="ECO:0000313" key="3">
    <source>
        <dbReference type="EMBL" id="MFD1167270.1"/>
    </source>
</evidence>
<accession>A0ABW3RPW8</accession>
<organism evidence="3 4">
    <name type="scientific">Sphingobacterium daejeonense</name>
    <dbReference type="NCBI Taxonomy" id="371142"/>
    <lineage>
        <taxon>Bacteria</taxon>
        <taxon>Pseudomonadati</taxon>
        <taxon>Bacteroidota</taxon>
        <taxon>Sphingobacteriia</taxon>
        <taxon>Sphingobacteriales</taxon>
        <taxon>Sphingobacteriaceae</taxon>
        <taxon>Sphingobacterium</taxon>
    </lineage>
</organism>
<feature type="domain" description="Outer membrane protein beta-barrel" evidence="2">
    <location>
        <begin position="20"/>
        <end position="191"/>
    </location>
</feature>
<evidence type="ECO:0000259" key="2">
    <source>
        <dbReference type="Pfam" id="PF13568"/>
    </source>
</evidence>
<proteinExistence type="predicted"/>
<dbReference type="Proteomes" id="UP001597205">
    <property type="component" value="Unassembled WGS sequence"/>
</dbReference>
<protein>
    <submittedName>
        <fullName evidence="3">Porin family protein</fullName>
    </submittedName>
</protein>
<evidence type="ECO:0000313" key="4">
    <source>
        <dbReference type="Proteomes" id="UP001597205"/>
    </source>
</evidence>
<comment type="caution">
    <text evidence="3">The sequence shown here is derived from an EMBL/GenBank/DDBJ whole genome shotgun (WGS) entry which is preliminary data.</text>
</comment>
<sequence length="215" mass="23506">MKTILSVLGFSFISIFAANAQTTYGLKAGMNFSKITDRKFQNYTPSYFVTGFAEYPLTSRLSIQPGLSLQGKGSKTIAPGSIMDPDIKGDYKGTMNTMSIEIPINMIYYVPVGYGDIFLSAGPYIGYNISGKIKESNYEPGSTQERSSDIKFSGNNKYMNRIDAGVNFGLGYKLKNGILFQAGYGLGLTDLNGIKNVSLPSSSYRTFNFGVGFQF</sequence>
<evidence type="ECO:0000256" key="1">
    <source>
        <dbReference type="SAM" id="SignalP"/>
    </source>
</evidence>
<feature type="signal peptide" evidence="1">
    <location>
        <begin position="1"/>
        <end position="20"/>
    </location>
</feature>